<dbReference type="AlphaFoldDB" id="A0A934R5C8"/>
<feature type="compositionally biased region" description="Low complexity" evidence="2">
    <location>
        <begin position="66"/>
        <end position="85"/>
    </location>
</feature>
<evidence type="ECO:0000313" key="3">
    <source>
        <dbReference type="EMBL" id="MBK1817481.1"/>
    </source>
</evidence>
<feature type="compositionally biased region" description="Polar residues" evidence="2">
    <location>
        <begin position="24"/>
        <end position="33"/>
    </location>
</feature>
<gene>
    <name evidence="3" type="ORF">JIN84_17810</name>
</gene>
<dbReference type="RefSeq" id="WP_200352421.1">
    <property type="nucleotide sequence ID" value="NZ_BAABHZ010000001.1"/>
</dbReference>
<feature type="coiled-coil region" evidence="1">
    <location>
        <begin position="170"/>
        <end position="216"/>
    </location>
</feature>
<evidence type="ECO:0000256" key="1">
    <source>
        <dbReference type="SAM" id="Coils"/>
    </source>
</evidence>
<comment type="caution">
    <text evidence="3">The sequence shown here is derived from an EMBL/GenBank/DDBJ whole genome shotgun (WGS) entry which is preliminary data.</text>
</comment>
<proteinExistence type="predicted"/>
<feature type="compositionally biased region" description="Low complexity" evidence="2">
    <location>
        <begin position="12"/>
        <end position="23"/>
    </location>
</feature>
<dbReference type="EMBL" id="JAENIK010000012">
    <property type="protein sequence ID" value="MBK1817481.1"/>
    <property type="molecule type" value="Genomic_DNA"/>
</dbReference>
<keyword evidence="1" id="KW-0175">Coiled coil</keyword>
<name>A0A934R5C8_9BACT</name>
<evidence type="ECO:0000313" key="4">
    <source>
        <dbReference type="Proteomes" id="UP000600139"/>
    </source>
</evidence>
<organism evidence="3 4">
    <name type="scientific">Luteolibacter yonseiensis</name>
    <dbReference type="NCBI Taxonomy" id="1144680"/>
    <lineage>
        <taxon>Bacteria</taxon>
        <taxon>Pseudomonadati</taxon>
        <taxon>Verrucomicrobiota</taxon>
        <taxon>Verrucomicrobiia</taxon>
        <taxon>Verrucomicrobiales</taxon>
        <taxon>Verrucomicrobiaceae</taxon>
        <taxon>Luteolibacter</taxon>
    </lineage>
</organism>
<dbReference type="Proteomes" id="UP000600139">
    <property type="component" value="Unassembled WGS sequence"/>
</dbReference>
<feature type="compositionally biased region" description="Pro residues" evidence="2">
    <location>
        <begin position="55"/>
        <end position="65"/>
    </location>
</feature>
<sequence length="348" mass="37200">MSNPTQPLGEQPVAPTTPVETPASEQQAPSDHSTAIAELAPSDLLKILEGTPLESPAPEPTPAPTAAPVEETPAAEPASTPPASEQQPVEHDAPPSPGEGPKSSKRISFNGLPADQQQEIANARDLVRNGDAPDMLAALQILRGTAPVATSTPEATPATAPATSTTPPDVAAIEAKIAELSEQRDKANDDYDRDTARQLEAEIRVQERLLVRAEITAEQQQQAAVSYQAAYDKAVDQLEERFPAVLDETSEFYQILNDRVIAAKHRNDPMLQRPDFILEMAEKLDATLNPKPTTPGPIPPKSDTVPEQRMGMQVAPAHTAAPRLNAVETDALIKNAKPDELLAVIDEL</sequence>
<accession>A0A934R5C8</accession>
<evidence type="ECO:0000256" key="2">
    <source>
        <dbReference type="SAM" id="MobiDB-lite"/>
    </source>
</evidence>
<feature type="region of interest" description="Disordered" evidence="2">
    <location>
        <begin position="1"/>
        <end position="127"/>
    </location>
</feature>
<keyword evidence="4" id="KW-1185">Reference proteome</keyword>
<reference evidence="3" key="1">
    <citation type="submission" date="2021-01" db="EMBL/GenBank/DDBJ databases">
        <title>Modified the classification status of verrucomicrobia.</title>
        <authorList>
            <person name="Feng X."/>
        </authorList>
    </citation>
    <scope>NUCLEOTIDE SEQUENCE</scope>
    <source>
        <strain evidence="3">JCM 18052</strain>
    </source>
</reference>
<protein>
    <submittedName>
        <fullName evidence="3">Uncharacterized protein</fullName>
    </submittedName>
</protein>